<name>A0A425Y5U6_9BACT</name>
<evidence type="ECO:0000313" key="2">
    <source>
        <dbReference type="Proteomes" id="UP000285794"/>
    </source>
</evidence>
<protein>
    <recommendedName>
        <fullName evidence="3">Aromatic hydrocarbon degradation protein</fullName>
    </recommendedName>
</protein>
<evidence type="ECO:0008006" key="3">
    <source>
        <dbReference type="Google" id="ProtNLM"/>
    </source>
</evidence>
<proteinExistence type="predicted"/>
<comment type="caution">
    <text evidence="1">The sequence shown here is derived from an EMBL/GenBank/DDBJ whole genome shotgun (WGS) entry which is preliminary data.</text>
</comment>
<organism evidence="1 2">
    <name type="scientific">Ancylomarina euxinus</name>
    <dbReference type="NCBI Taxonomy" id="2283627"/>
    <lineage>
        <taxon>Bacteria</taxon>
        <taxon>Pseudomonadati</taxon>
        <taxon>Bacteroidota</taxon>
        <taxon>Bacteroidia</taxon>
        <taxon>Marinilabiliales</taxon>
        <taxon>Marinifilaceae</taxon>
        <taxon>Ancylomarina</taxon>
    </lineage>
</organism>
<evidence type="ECO:0000313" key="1">
    <source>
        <dbReference type="EMBL" id="RRG23724.1"/>
    </source>
</evidence>
<dbReference type="SUPFAM" id="SSF56935">
    <property type="entry name" value="Porins"/>
    <property type="match status" value="1"/>
</dbReference>
<accession>A0A425Y5U6</accession>
<dbReference type="EMBL" id="QQWG01000003">
    <property type="protein sequence ID" value="RRG23724.1"/>
    <property type="molecule type" value="Genomic_DNA"/>
</dbReference>
<dbReference type="Gene3D" id="2.40.160.60">
    <property type="entry name" value="Outer membrane protein transport protein (OMPP1/FadL/TodX)"/>
    <property type="match status" value="1"/>
</dbReference>
<dbReference type="Proteomes" id="UP000285794">
    <property type="component" value="Unassembled WGS sequence"/>
</dbReference>
<keyword evidence="2" id="KW-1185">Reference proteome</keyword>
<gene>
    <name evidence="1" type="ORF">DWB61_04895</name>
</gene>
<dbReference type="AlphaFoldDB" id="A0A425Y5U6"/>
<reference evidence="1 2" key="1">
    <citation type="submission" date="2018-07" db="EMBL/GenBank/DDBJ databases">
        <title>Draft genome sequence of Ancylomarina sp. M1P.</title>
        <authorList>
            <person name="Yadav S."/>
            <person name="Villanueva L."/>
            <person name="Damste J.S.S."/>
        </authorList>
    </citation>
    <scope>NUCLEOTIDE SEQUENCE [LARGE SCALE GENOMIC DNA]</scope>
    <source>
        <strain evidence="1 2">M1P</strain>
    </source>
</reference>
<sequence>MSNILITIYMWNMRMIAKPFYSIKKLLTIIGFSLLFFTTTVYAQNSTSSPYSYYGLGELNQNASGNSISMGGTSLAYRDGGVLNIQNPAALAQVDSLKFIFNVGMAAKYTNLNQGNKSDYFNDYNLTRLAFGFKVSPRYSTAFSVSPYTSLGYEITKREKVIGSESYINRSLKGSGGLNQLTWSNGVKVTKNLSLGINGIYLFGNNARDEIITMETGSSYVYKNNSKLISKGVYFNLGAQYQIDLGKYDFTLGAKYQPKVGVDAEQIIKVTNYSSGIGAVRHEDTDKGSFDVPESYGLGFGLKKGKQLWIGGDYLFEKWSDTEVFNKNSSLKDRNKFSLGMEYKANDGYARKFLKKMTYRLGGFYDTGYVTVEDEKINSMGVSLGFGIPMAQNGGMINVALEFGISGTTNNNLVREDFTRITVDINLFEKWFVKRKYH</sequence>